<comment type="caution">
    <text evidence="2">The sequence shown here is derived from an EMBL/GenBank/DDBJ whole genome shotgun (WGS) entry which is preliminary data.</text>
</comment>
<feature type="compositionally biased region" description="Polar residues" evidence="1">
    <location>
        <begin position="33"/>
        <end position="46"/>
    </location>
</feature>
<dbReference type="Proteomes" id="UP000813427">
    <property type="component" value="Unassembled WGS sequence"/>
</dbReference>
<feature type="compositionally biased region" description="Basic and acidic residues" evidence="1">
    <location>
        <begin position="1"/>
        <end position="11"/>
    </location>
</feature>
<organism evidence="2 3">
    <name type="scientific">Fusarium tricinctum</name>
    <dbReference type="NCBI Taxonomy" id="61284"/>
    <lineage>
        <taxon>Eukaryota</taxon>
        <taxon>Fungi</taxon>
        <taxon>Dikarya</taxon>
        <taxon>Ascomycota</taxon>
        <taxon>Pezizomycotina</taxon>
        <taxon>Sordariomycetes</taxon>
        <taxon>Hypocreomycetidae</taxon>
        <taxon>Hypocreales</taxon>
        <taxon>Nectriaceae</taxon>
        <taxon>Fusarium</taxon>
        <taxon>Fusarium tricinctum species complex</taxon>
    </lineage>
</organism>
<name>A0A8K0SCA6_9HYPO</name>
<dbReference type="EMBL" id="JAGPXF010000001">
    <property type="protein sequence ID" value="KAH7263679.1"/>
    <property type="molecule type" value="Genomic_DNA"/>
</dbReference>
<keyword evidence="3" id="KW-1185">Reference proteome</keyword>
<feature type="region of interest" description="Disordered" evidence="1">
    <location>
        <begin position="1"/>
        <end position="71"/>
    </location>
</feature>
<accession>A0A8K0SCA6</accession>
<evidence type="ECO:0000313" key="2">
    <source>
        <dbReference type="EMBL" id="KAH7263679.1"/>
    </source>
</evidence>
<sequence length="157" mass="17983">MPQREKAEKRWRNMRNRNHLYPDPDQRDRAISGSLQPTETQKSTPSKPKLGWACRMTTPPRPKTQKTPLTKSNSKSTFHLFFACLALTVSFVCNRYPRAYAPAHAITLSIFRFQASCLLGVRVRGSVCAVGRLQPIEKVERSKVGTERGREEGWRCH</sequence>
<feature type="compositionally biased region" description="Basic and acidic residues" evidence="1">
    <location>
        <begin position="20"/>
        <end position="30"/>
    </location>
</feature>
<protein>
    <submittedName>
        <fullName evidence="2">Uncharacterized protein</fullName>
    </submittedName>
</protein>
<reference evidence="2" key="1">
    <citation type="journal article" date="2021" name="Nat. Commun.">
        <title>Genetic determinants of endophytism in the Arabidopsis root mycobiome.</title>
        <authorList>
            <person name="Mesny F."/>
            <person name="Miyauchi S."/>
            <person name="Thiergart T."/>
            <person name="Pickel B."/>
            <person name="Atanasova L."/>
            <person name="Karlsson M."/>
            <person name="Huettel B."/>
            <person name="Barry K.W."/>
            <person name="Haridas S."/>
            <person name="Chen C."/>
            <person name="Bauer D."/>
            <person name="Andreopoulos W."/>
            <person name="Pangilinan J."/>
            <person name="LaButti K."/>
            <person name="Riley R."/>
            <person name="Lipzen A."/>
            <person name="Clum A."/>
            <person name="Drula E."/>
            <person name="Henrissat B."/>
            <person name="Kohler A."/>
            <person name="Grigoriev I.V."/>
            <person name="Martin F.M."/>
            <person name="Hacquard S."/>
        </authorList>
    </citation>
    <scope>NUCLEOTIDE SEQUENCE</scope>
    <source>
        <strain evidence="2">MPI-SDFR-AT-0068</strain>
    </source>
</reference>
<evidence type="ECO:0000313" key="3">
    <source>
        <dbReference type="Proteomes" id="UP000813427"/>
    </source>
</evidence>
<proteinExistence type="predicted"/>
<gene>
    <name evidence="2" type="ORF">BKA59DRAFT_65770</name>
</gene>
<evidence type="ECO:0000256" key="1">
    <source>
        <dbReference type="SAM" id="MobiDB-lite"/>
    </source>
</evidence>
<dbReference type="AlphaFoldDB" id="A0A8K0SCA6"/>